<dbReference type="InterPro" id="IPR025799">
    <property type="entry name" value="Arg_MeTrfase"/>
</dbReference>
<keyword evidence="2" id="KW-0949">S-adenosyl-L-methionine</keyword>
<proteinExistence type="predicted"/>
<dbReference type="EC" id="2.1.1.319" evidence="1"/>
<dbReference type="InterPro" id="IPR029063">
    <property type="entry name" value="SAM-dependent_MTases_sf"/>
</dbReference>
<dbReference type="GO" id="GO:0032259">
    <property type="term" value="P:methylation"/>
    <property type="evidence" value="ECO:0007669"/>
    <property type="project" value="UniProtKB-KW"/>
</dbReference>
<dbReference type="Pfam" id="PF13432">
    <property type="entry name" value="TPR_16"/>
    <property type="match status" value="1"/>
</dbReference>
<organism evidence="7 8">
    <name type="scientific">Micractinium conductrix</name>
    <dbReference type="NCBI Taxonomy" id="554055"/>
    <lineage>
        <taxon>Eukaryota</taxon>
        <taxon>Viridiplantae</taxon>
        <taxon>Chlorophyta</taxon>
        <taxon>core chlorophytes</taxon>
        <taxon>Trebouxiophyceae</taxon>
        <taxon>Chlorellales</taxon>
        <taxon>Chlorellaceae</taxon>
        <taxon>Chlorella clade</taxon>
        <taxon>Micractinium</taxon>
    </lineage>
</organism>
<dbReference type="SUPFAM" id="SSF53335">
    <property type="entry name" value="S-adenosyl-L-methionine-dependent methyltransferases"/>
    <property type="match status" value="1"/>
</dbReference>
<dbReference type="GO" id="GO:0035242">
    <property type="term" value="F:protein-arginine omega-N asymmetric methyltransferase activity"/>
    <property type="evidence" value="ECO:0007669"/>
    <property type="project" value="UniProtKB-EC"/>
</dbReference>
<sequence>MQPEAATLQKLLLAARAALKAGEPSRAADLAEAVLKRHGSNALALFLAGSAHAARGSHAAAAAAFLRAAAATAGATPGSQRHQLHLTCADNLLLEAERALPPAWMSALHDDPRLAALQAGIAAAVAGDGGAAPAPSAACRVLVLGGLGLEAVLAAHAGAAAVSFVAHGNPLAAQLCGELAADSGVAAVAAATSLGQLPGQPPFDLLVLADALGSQSVDWALLRRQLAAAAPLLAGGAAVLPHALRVRGQLVECAAAVELNEVDVEQLRHDTGGLDLSAANSLLPRAARSFALPAHPHSALSAPATLLELPLVRLLLAAAVPGSCHGSNGGSGAALLAAATQLEVTTAGVADALCWWVEQLLLPGEASPVLSAGPSGLSPQHAQQHTHIWQHLQYLQHVQLAPGQRVAVSCSLAGTGGADAASEAMQALSLAAGSEGSTPAAADAGSGSLSVRFEVCSASGDSLLLPASAEQAAVAAAVPNYHMSMLNDSARTAAYRDGISAALQQAAARREEEGEQDGEAPLVLEIGSGSGLLCLLACQAGAQAVVGCERLPELHAVAARLLAANGCADRVTILPKHSRDLTVAGGGGAASDAAAAAPGSTAGAGGAAADLPRRADMLMHEIFGTDPFSEGVVPSLLHAKQHLLRPGAALAPCRLRVVAAVAASSAQHRLARPPVAVCGGAVVTRALRQLAPRKADCRVGQAGGLLLLTEPAAVLEVDFEADDLQLAGSATALLECLPRPLPLGSWMAEQAADEAVQAQHADGAAAPAAPAPRATPAEASPPEAVDLAGCALFAVSWFEYDFQGGATGSSAPHTQRTEHWQQVVQPLEGAAAEAVLASLASGRGASSGCGSSAGGGSGAGDGYSVPCFEDLGALALTAGYRVDRLWFELAGISAATGDSGSSSDGDHAAEG</sequence>
<keyword evidence="3" id="KW-0805">Transcription regulation</keyword>
<dbReference type="AlphaFoldDB" id="A0A2P6V8E1"/>
<protein>
    <recommendedName>
        <fullName evidence="1">type I protein arginine methyltransferase</fullName>
        <ecNumber evidence="1">2.1.1.319</ecNumber>
    </recommendedName>
</protein>
<dbReference type="GO" id="GO:0070611">
    <property type="term" value="F:histone H3R2 methyltransferase activity"/>
    <property type="evidence" value="ECO:0007669"/>
    <property type="project" value="TreeGrafter"/>
</dbReference>
<comment type="caution">
    <text evidence="7">The sequence shown here is derived from an EMBL/GenBank/DDBJ whole genome shotgun (WGS) entry which is preliminary data.</text>
</comment>
<dbReference type="PANTHER" id="PTHR11006">
    <property type="entry name" value="PROTEIN ARGININE N-METHYLTRANSFERASE"/>
    <property type="match status" value="1"/>
</dbReference>
<comment type="catalytic activity">
    <reaction evidence="5">
        <text>L-arginyl-[protein] + 2 S-adenosyl-L-methionine = N(omega),N(omega)-dimethyl-L-arginyl-[protein] + 2 S-adenosyl-L-homocysteine + 2 H(+)</text>
        <dbReference type="Rhea" id="RHEA:48096"/>
        <dbReference type="Rhea" id="RHEA-COMP:10532"/>
        <dbReference type="Rhea" id="RHEA-COMP:11991"/>
        <dbReference type="ChEBI" id="CHEBI:15378"/>
        <dbReference type="ChEBI" id="CHEBI:29965"/>
        <dbReference type="ChEBI" id="CHEBI:57856"/>
        <dbReference type="ChEBI" id="CHEBI:59789"/>
        <dbReference type="ChEBI" id="CHEBI:61897"/>
        <dbReference type="EC" id="2.1.1.319"/>
    </reaction>
</comment>
<evidence type="ECO:0000313" key="7">
    <source>
        <dbReference type="EMBL" id="PSC70348.1"/>
    </source>
</evidence>
<accession>A0A2P6V8E1</accession>
<dbReference type="Proteomes" id="UP000239649">
    <property type="component" value="Unassembled WGS sequence"/>
</dbReference>
<evidence type="ECO:0000256" key="2">
    <source>
        <dbReference type="ARBA" id="ARBA00022691"/>
    </source>
</evidence>
<dbReference type="PANTHER" id="PTHR11006:SF10">
    <property type="entry name" value="HISTONE-ARGININE METHYLTRANSFERASE CARMER-RELATED"/>
    <property type="match status" value="1"/>
</dbReference>
<evidence type="ECO:0000256" key="1">
    <source>
        <dbReference type="ARBA" id="ARBA00011925"/>
    </source>
</evidence>
<dbReference type="Gene3D" id="2.70.160.11">
    <property type="entry name" value="Hnrnp arginine n-methyltransferase1"/>
    <property type="match status" value="1"/>
</dbReference>
<evidence type="ECO:0000313" key="8">
    <source>
        <dbReference type="Proteomes" id="UP000239649"/>
    </source>
</evidence>
<evidence type="ECO:0000256" key="4">
    <source>
        <dbReference type="ARBA" id="ARBA00023163"/>
    </source>
</evidence>
<evidence type="ECO:0000256" key="6">
    <source>
        <dbReference type="SAM" id="MobiDB-lite"/>
    </source>
</evidence>
<dbReference type="EMBL" id="LHPF02000020">
    <property type="protein sequence ID" value="PSC70348.1"/>
    <property type="molecule type" value="Genomic_DNA"/>
</dbReference>
<keyword evidence="8" id="KW-1185">Reference proteome</keyword>
<feature type="region of interest" description="Disordered" evidence="6">
    <location>
        <begin position="754"/>
        <end position="781"/>
    </location>
</feature>
<evidence type="ECO:0000256" key="3">
    <source>
        <dbReference type="ARBA" id="ARBA00023015"/>
    </source>
</evidence>
<name>A0A2P6V8E1_9CHLO</name>
<dbReference type="Gene3D" id="3.40.50.150">
    <property type="entry name" value="Vaccinia Virus protein VP39"/>
    <property type="match status" value="1"/>
</dbReference>
<dbReference type="OrthoDB" id="412876at2759"/>
<keyword evidence="4" id="KW-0804">Transcription</keyword>
<gene>
    <name evidence="7" type="ORF">C2E20_6225</name>
</gene>
<evidence type="ECO:0000256" key="5">
    <source>
        <dbReference type="ARBA" id="ARBA00049086"/>
    </source>
</evidence>
<reference evidence="7 8" key="1">
    <citation type="journal article" date="2018" name="Plant J.">
        <title>Genome sequences of Chlorella sorokiniana UTEX 1602 and Micractinium conductrix SAG 241.80: implications to maltose excretion by a green alga.</title>
        <authorList>
            <person name="Arriola M.B."/>
            <person name="Velmurugan N."/>
            <person name="Zhang Y."/>
            <person name="Plunkett M.H."/>
            <person name="Hondzo H."/>
            <person name="Barney B.M."/>
        </authorList>
    </citation>
    <scope>NUCLEOTIDE SEQUENCE [LARGE SCALE GENOMIC DNA]</scope>
    <source>
        <strain evidence="7 8">SAG 241.80</strain>
    </source>
</reference>
<dbReference type="STRING" id="554055.A0A2P6V8E1"/>